<sequence length="51" mass="5652">MIHIVSSVLVYSLLMGVHHSFCKGRKNKLYAVAHLMSTGVALFLIYSGMVQ</sequence>
<dbReference type="HOGENOM" id="CLU_3097034_0_0_10"/>
<gene>
    <name evidence="2" type="ordered locus">Cphamn1_0915</name>
</gene>
<dbReference type="AlphaFoldDB" id="B3EPI2"/>
<reference evidence="2" key="1">
    <citation type="submission" date="2008-06" db="EMBL/GenBank/DDBJ databases">
        <title>Complete sequence of Chlorobium phaeobacteroides BS1.</title>
        <authorList>
            <consortium name="US DOE Joint Genome Institute"/>
            <person name="Lucas S."/>
            <person name="Copeland A."/>
            <person name="Lapidus A."/>
            <person name="Glavina del Rio T."/>
            <person name="Dalin E."/>
            <person name="Tice H."/>
            <person name="Bruce D."/>
            <person name="Goodwin L."/>
            <person name="Pitluck S."/>
            <person name="Schmutz J."/>
            <person name="Larimer F."/>
            <person name="Land M."/>
            <person name="Hauser L."/>
            <person name="Kyrpides N."/>
            <person name="Ovchinnikova G."/>
            <person name="Li T."/>
            <person name="Liu Z."/>
            <person name="Zhao F."/>
            <person name="Overmann J."/>
            <person name="Bryant D.A."/>
            <person name="Richardson P."/>
        </authorList>
    </citation>
    <scope>NUCLEOTIDE SEQUENCE [LARGE SCALE GENOMIC DNA]</scope>
    <source>
        <strain evidence="2">BS1</strain>
    </source>
</reference>
<dbReference type="KEGG" id="cpb:Cphamn1_0915"/>
<evidence type="ECO:0000313" key="2">
    <source>
        <dbReference type="EMBL" id="ACE03860.1"/>
    </source>
</evidence>
<keyword evidence="1" id="KW-1133">Transmembrane helix</keyword>
<feature type="transmembrane region" description="Helical" evidence="1">
    <location>
        <begin position="32"/>
        <end position="50"/>
    </location>
</feature>
<organism evidence="2">
    <name type="scientific">Chlorobium phaeobacteroides (strain BS1)</name>
    <dbReference type="NCBI Taxonomy" id="331678"/>
    <lineage>
        <taxon>Bacteria</taxon>
        <taxon>Pseudomonadati</taxon>
        <taxon>Chlorobiota</taxon>
        <taxon>Chlorobiia</taxon>
        <taxon>Chlorobiales</taxon>
        <taxon>Chlorobiaceae</taxon>
        <taxon>Chlorobium/Pelodictyon group</taxon>
        <taxon>Chlorobium</taxon>
    </lineage>
</organism>
<protein>
    <submittedName>
        <fullName evidence="2">Uncharacterized protein</fullName>
    </submittedName>
</protein>
<name>B3EPI2_CHLPB</name>
<keyword evidence="1" id="KW-0472">Membrane</keyword>
<accession>B3EPI2</accession>
<keyword evidence="1" id="KW-0812">Transmembrane</keyword>
<evidence type="ECO:0000256" key="1">
    <source>
        <dbReference type="SAM" id="Phobius"/>
    </source>
</evidence>
<dbReference type="EMBL" id="CP001101">
    <property type="protein sequence ID" value="ACE03860.1"/>
    <property type="molecule type" value="Genomic_DNA"/>
</dbReference>
<proteinExistence type="predicted"/>